<reference evidence="6" key="2">
    <citation type="submission" date="2023-06" db="EMBL/GenBank/DDBJ databases">
        <authorList>
            <consortium name="Lawrence Berkeley National Laboratory"/>
            <person name="Haridas S."/>
            <person name="Hensen N."/>
            <person name="Bonometti L."/>
            <person name="Westerberg I."/>
            <person name="Brannstrom I.O."/>
            <person name="Guillou S."/>
            <person name="Cros-Aarteil S."/>
            <person name="Calhoun S."/>
            <person name="Kuo A."/>
            <person name="Mondo S."/>
            <person name="Pangilinan J."/>
            <person name="Riley R."/>
            <person name="Labutti K."/>
            <person name="Andreopoulos B."/>
            <person name="Lipzen A."/>
            <person name="Chen C."/>
            <person name="Yanf M."/>
            <person name="Daum C."/>
            <person name="Ng V."/>
            <person name="Clum A."/>
            <person name="Steindorff A."/>
            <person name="Ohm R."/>
            <person name="Martin F."/>
            <person name="Silar P."/>
            <person name="Natvig D."/>
            <person name="Lalanne C."/>
            <person name="Gautier V."/>
            <person name="Ament-Velasquez S.L."/>
            <person name="Kruys A."/>
            <person name="Hutchinson M.I."/>
            <person name="Powell A.J."/>
            <person name="Barry K."/>
            <person name="Miller A.N."/>
            <person name="Grigoriev I.V."/>
            <person name="Debuchy R."/>
            <person name="Gladieux P."/>
            <person name="Thoren M.H."/>
            <person name="Johannesson H."/>
        </authorList>
    </citation>
    <scope>NUCLEOTIDE SEQUENCE</scope>
    <source>
        <strain evidence="6">CBS 118394</strain>
    </source>
</reference>
<keyword evidence="1" id="KW-0808">Transferase</keyword>
<evidence type="ECO:0000313" key="6">
    <source>
        <dbReference type="EMBL" id="KAK3325774.1"/>
    </source>
</evidence>
<protein>
    <submittedName>
        <fullName evidence="6">Acyl-CoA N-acyltransferase</fullName>
    </submittedName>
</protein>
<reference evidence="6" key="1">
    <citation type="journal article" date="2023" name="Mol. Phylogenet. Evol.">
        <title>Genome-scale phylogeny and comparative genomics of the fungal order Sordariales.</title>
        <authorList>
            <person name="Hensen N."/>
            <person name="Bonometti L."/>
            <person name="Westerberg I."/>
            <person name="Brannstrom I.O."/>
            <person name="Guillou S."/>
            <person name="Cros-Aarteil S."/>
            <person name="Calhoun S."/>
            <person name="Haridas S."/>
            <person name="Kuo A."/>
            <person name="Mondo S."/>
            <person name="Pangilinan J."/>
            <person name="Riley R."/>
            <person name="LaButti K."/>
            <person name="Andreopoulos B."/>
            <person name="Lipzen A."/>
            <person name="Chen C."/>
            <person name="Yan M."/>
            <person name="Daum C."/>
            <person name="Ng V."/>
            <person name="Clum A."/>
            <person name="Steindorff A."/>
            <person name="Ohm R.A."/>
            <person name="Martin F."/>
            <person name="Silar P."/>
            <person name="Natvig D.O."/>
            <person name="Lalanne C."/>
            <person name="Gautier V."/>
            <person name="Ament-Velasquez S.L."/>
            <person name="Kruys A."/>
            <person name="Hutchinson M.I."/>
            <person name="Powell A.J."/>
            <person name="Barry K."/>
            <person name="Miller A.N."/>
            <person name="Grigoriev I.V."/>
            <person name="Debuchy R."/>
            <person name="Gladieux P."/>
            <person name="Hiltunen Thoren M."/>
            <person name="Johannesson H."/>
        </authorList>
    </citation>
    <scope>NUCLEOTIDE SEQUENCE</scope>
    <source>
        <strain evidence="6">CBS 118394</strain>
    </source>
</reference>
<comment type="caution">
    <text evidence="6">The sequence shown here is derived from an EMBL/GenBank/DDBJ whole genome shotgun (WGS) entry which is preliminary data.</text>
</comment>
<organism evidence="6 7">
    <name type="scientific">Apodospora peruviana</name>
    <dbReference type="NCBI Taxonomy" id="516989"/>
    <lineage>
        <taxon>Eukaryota</taxon>
        <taxon>Fungi</taxon>
        <taxon>Dikarya</taxon>
        <taxon>Ascomycota</taxon>
        <taxon>Pezizomycotina</taxon>
        <taxon>Sordariomycetes</taxon>
        <taxon>Sordariomycetidae</taxon>
        <taxon>Sordariales</taxon>
        <taxon>Lasiosphaeriaceae</taxon>
        <taxon>Apodospora</taxon>
    </lineage>
</organism>
<sequence length="249" mass="28027">MDIRLLRPSDIPLIQHANLENLPENYFLKYYLYHALSWPQLSYVAVDVTRPRKSPYDYPKIVGYVLAKMEEEPSDGVQHGHITSLSVMRTHRRLGIAEKLMRQSQQAMVETFGAHYVSLHVRVSNNAAIHLYRDTLGFTNEKTEAKYYADGEDAYCMKLDLRFIREQLLESQAEENGGEAEEEGKEKANDEKSKDNGGHADEGEAVGDVGRDPAKSSSSKKTEGEKVKVKVGRGLGVGELVERVVTKQS</sequence>
<dbReference type="PANTHER" id="PTHR23091">
    <property type="entry name" value="N-TERMINAL ACETYLTRANSFERASE"/>
    <property type="match status" value="1"/>
</dbReference>
<dbReference type="Gene3D" id="3.40.630.30">
    <property type="match status" value="1"/>
</dbReference>
<dbReference type="Proteomes" id="UP001283341">
    <property type="component" value="Unassembled WGS sequence"/>
</dbReference>
<evidence type="ECO:0000259" key="5">
    <source>
        <dbReference type="PROSITE" id="PS51186"/>
    </source>
</evidence>
<dbReference type="GO" id="GO:0031415">
    <property type="term" value="C:NatA complex"/>
    <property type="evidence" value="ECO:0007669"/>
    <property type="project" value="InterPro"/>
</dbReference>
<feature type="region of interest" description="Disordered" evidence="4">
    <location>
        <begin position="172"/>
        <end position="229"/>
    </location>
</feature>
<dbReference type="InterPro" id="IPR016181">
    <property type="entry name" value="Acyl_CoA_acyltransferase"/>
</dbReference>
<evidence type="ECO:0000313" key="7">
    <source>
        <dbReference type="Proteomes" id="UP001283341"/>
    </source>
</evidence>
<evidence type="ECO:0000256" key="3">
    <source>
        <dbReference type="ARBA" id="ARBA00025786"/>
    </source>
</evidence>
<gene>
    <name evidence="6" type="ORF">B0H66DRAFT_137875</name>
</gene>
<dbReference type="AlphaFoldDB" id="A0AAE0MCA4"/>
<dbReference type="SUPFAM" id="SSF55729">
    <property type="entry name" value="Acyl-CoA N-acyltransferases (Nat)"/>
    <property type="match status" value="1"/>
</dbReference>
<dbReference type="PANTHER" id="PTHR23091:SF4">
    <property type="entry name" value="N-TERMINAL AMINO-ACID N(ALPHA)-ACETYLTRANSFERASE NATA"/>
    <property type="match status" value="1"/>
</dbReference>
<dbReference type="GO" id="GO:1990190">
    <property type="term" value="F:protein-N-terminal-glutamate acetyltransferase activity"/>
    <property type="evidence" value="ECO:0007669"/>
    <property type="project" value="TreeGrafter"/>
</dbReference>
<dbReference type="GO" id="GO:1990189">
    <property type="term" value="F:protein N-terminal-serine acetyltransferase activity"/>
    <property type="evidence" value="ECO:0007669"/>
    <property type="project" value="TreeGrafter"/>
</dbReference>
<feature type="compositionally biased region" description="Basic and acidic residues" evidence="4">
    <location>
        <begin position="184"/>
        <end position="202"/>
    </location>
</feature>
<feature type="compositionally biased region" description="Acidic residues" evidence="4">
    <location>
        <begin position="172"/>
        <end position="183"/>
    </location>
</feature>
<dbReference type="PROSITE" id="PS51186">
    <property type="entry name" value="GNAT"/>
    <property type="match status" value="1"/>
</dbReference>
<dbReference type="EMBL" id="JAUEDM010000002">
    <property type="protein sequence ID" value="KAK3325774.1"/>
    <property type="molecule type" value="Genomic_DNA"/>
</dbReference>
<keyword evidence="2" id="KW-0012">Acyltransferase</keyword>
<name>A0AAE0MCA4_9PEZI</name>
<evidence type="ECO:0000256" key="4">
    <source>
        <dbReference type="SAM" id="MobiDB-lite"/>
    </source>
</evidence>
<dbReference type="CDD" id="cd04301">
    <property type="entry name" value="NAT_SF"/>
    <property type="match status" value="1"/>
</dbReference>
<feature type="compositionally biased region" description="Basic and acidic residues" evidence="4">
    <location>
        <begin position="209"/>
        <end position="228"/>
    </location>
</feature>
<comment type="similarity">
    <text evidence="3">Belongs to the acetyltransferase family. ARD1 subfamily.</text>
</comment>
<feature type="domain" description="N-acetyltransferase" evidence="5">
    <location>
        <begin position="1"/>
        <end position="162"/>
    </location>
</feature>
<dbReference type="InterPro" id="IPR045047">
    <property type="entry name" value="Ard1-like"/>
</dbReference>
<dbReference type="InterPro" id="IPR000182">
    <property type="entry name" value="GNAT_dom"/>
</dbReference>
<keyword evidence="7" id="KW-1185">Reference proteome</keyword>
<dbReference type="Pfam" id="PF00583">
    <property type="entry name" value="Acetyltransf_1"/>
    <property type="match status" value="1"/>
</dbReference>
<proteinExistence type="inferred from homology"/>
<evidence type="ECO:0000256" key="1">
    <source>
        <dbReference type="ARBA" id="ARBA00022679"/>
    </source>
</evidence>
<accession>A0AAE0MCA4</accession>
<evidence type="ECO:0000256" key="2">
    <source>
        <dbReference type="ARBA" id="ARBA00023315"/>
    </source>
</evidence>